<evidence type="ECO:0000313" key="5">
    <source>
        <dbReference type="Proteomes" id="UP000671995"/>
    </source>
</evidence>
<evidence type="ECO:0000256" key="2">
    <source>
        <dbReference type="ARBA" id="ARBA00023002"/>
    </source>
</evidence>
<dbReference type="Pfam" id="PF00881">
    <property type="entry name" value="Nitroreductase"/>
    <property type="match status" value="1"/>
</dbReference>
<gene>
    <name evidence="4" type="ORF">HRI96_07265</name>
</gene>
<dbReference type="InterPro" id="IPR000415">
    <property type="entry name" value="Nitroreductase-like"/>
</dbReference>
<accession>A0A975F092</accession>
<sequence>MIKDLVLQSRSYRRFYENEKISEDTLVSLIDVARLCPSAANQQPLKYRLVNDAEENKKLFSCLHWAMALPEWGGPAEGERPSAYIIILDDLQIAKNRQTDVGIAAQSIMLAASERGLGGCMLGAIDREKVFELFGLDKEKYEIELVLALGKPKETVKIVPLDEGGSAKYFRDEKQIHYVPKRNLDDIIVK</sequence>
<feature type="domain" description="Nitroreductase" evidence="3">
    <location>
        <begin position="10"/>
        <end position="151"/>
    </location>
</feature>
<dbReference type="Gene3D" id="2.20.180.10">
    <property type="entry name" value="putative fmn-dependent nitroreductase like domains"/>
    <property type="match status" value="1"/>
</dbReference>
<dbReference type="GO" id="GO:0016491">
    <property type="term" value="F:oxidoreductase activity"/>
    <property type="evidence" value="ECO:0007669"/>
    <property type="project" value="UniProtKB-KW"/>
</dbReference>
<keyword evidence="2" id="KW-0560">Oxidoreductase</keyword>
<reference evidence="4" key="2">
    <citation type="journal article" date="2021" name="Microbiol. Resour. Announc.">
        <title>Complete Genome Sequences of Three Human Oral Treponema parvum Isolates.</title>
        <authorList>
            <person name="Zeng H."/>
            <person name="Watt R.M."/>
        </authorList>
    </citation>
    <scope>NUCLEOTIDE SEQUENCE</scope>
    <source>
        <strain evidence="4">ATCC 700773</strain>
    </source>
</reference>
<dbReference type="RefSeq" id="WP_210116722.1">
    <property type="nucleotide sequence ID" value="NZ_CP054257.1"/>
</dbReference>
<dbReference type="PANTHER" id="PTHR43673:SF10">
    <property type="entry name" value="NADH DEHYDROGENASE_NAD(P)H NITROREDUCTASE XCC3605-RELATED"/>
    <property type="match status" value="1"/>
</dbReference>
<name>A0A975F092_9SPIR</name>
<dbReference type="Proteomes" id="UP000671995">
    <property type="component" value="Chromosome"/>
</dbReference>
<evidence type="ECO:0000313" key="4">
    <source>
        <dbReference type="EMBL" id="QTQ12008.1"/>
    </source>
</evidence>
<comment type="similarity">
    <text evidence="1">Belongs to the nitroreductase family.</text>
</comment>
<dbReference type="InterPro" id="IPR023312">
    <property type="entry name" value="Put_nitroreductase_C_bac"/>
</dbReference>
<dbReference type="CDD" id="cd02062">
    <property type="entry name" value="Nitro_FMN_reductase"/>
    <property type="match status" value="1"/>
</dbReference>
<evidence type="ECO:0000259" key="3">
    <source>
        <dbReference type="Pfam" id="PF00881"/>
    </source>
</evidence>
<reference evidence="4" key="1">
    <citation type="submission" date="2020-05" db="EMBL/GenBank/DDBJ databases">
        <authorList>
            <person name="Zeng H."/>
            <person name="Chan Y.K."/>
            <person name="Watt R.M."/>
        </authorList>
    </citation>
    <scope>NUCLEOTIDE SEQUENCE</scope>
    <source>
        <strain evidence="4">ATCC 700773</strain>
    </source>
</reference>
<protein>
    <submittedName>
        <fullName evidence="4">Nitroreductase family protein</fullName>
    </submittedName>
</protein>
<dbReference type="SUPFAM" id="SSF55469">
    <property type="entry name" value="FMN-dependent nitroreductase-like"/>
    <property type="match status" value="1"/>
</dbReference>
<proteinExistence type="inferred from homology"/>
<dbReference type="EMBL" id="CP054257">
    <property type="protein sequence ID" value="QTQ12008.1"/>
    <property type="molecule type" value="Genomic_DNA"/>
</dbReference>
<dbReference type="PANTHER" id="PTHR43673">
    <property type="entry name" value="NAD(P)H NITROREDUCTASE YDGI-RELATED"/>
    <property type="match status" value="1"/>
</dbReference>
<evidence type="ECO:0000256" key="1">
    <source>
        <dbReference type="ARBA" id="ARBA00007118"/>
    </source>
</evidence>
<dbReference type="InterPro" id="IPR029479">
    <property type="entry name" value="Nitroreductase"/>
</dbReference>
<dbReference type="AlphaFoldDB" id="A0A975F092"/>
<dbReference type="Gene3D" id="3.40.109.10">
    <property type="entry name" value="NADH Oxidase"/>
    <property type="match status" value="1"/>
</dbReference>
<organism evidence="4 5">
    <name type="scientific">Treponema parvum</name>
    <dbReference type="NCBI Taxonomy" id="138851"/>
    <lineage>
        <taxon>Bacteria</taxon>
        <taxon>Pseudomonadati</taxon>
        <taxon>Spirochaetota</taxon>
        <taxon>Spirochaetia</taxon>
        <taxon>Spirochaetales</taxon>
        <taxon>Treponemataceae</taxon>
        <taxon>Treponema</taxon>
    </lineage>
</organism>